<dbReference type="Pfam" id="PF09976">
    <property type="entry name" value="TPR_21"/>
    <property type="match status" value="1"/>
</dbReference>
<dbReference type="Proteomes" id="UP001056539">
    <property type="component" value="Chromosome"/>
</dbReference>
<evidence type="ECO:0000313" key="4">
    <source>
        <dbReference type="Proteomes" id="UP001056539"/>
    </source>
</evidence>
<evidence type="ECO:0000256" key="1">
    <source>
        <dbReference type="SAM" id="Phobius"/>
    </source>
</evidence>
<keyword evidence="4" id="KW-1185">Reference proteome</keyword>
<dbReference type="Gene3D" id="1.25.40.10">
    <property type="entry name" value="Tetratricopeptide repeat domain"/>
    <property type="match status" value="1"/>
</dbReference>
<dbReference type="InterPro" id="IPR018704">
    <property type="entry name" value="SecYEG/CpoB_TPR"/>
</dbReference>
<keyword evidence="1" id="KW-0472">Membrane</keyword>
<sequence>MQSNKTSGMLIEQLKQHWFGIALTVVGGLVVVVGLLFWLSYENEKESKAASLYDEAVLVLVYQLPQVSTNAARVNEISQYVLAKLDSIRTQYPRTFSSMRARLLLGRLYAQSYLAQGGDEAYNQAIQLYDEVARMASSPFYKGLALLNKAQLLEHHADWQSALETYRLVARKYNEFYTPYTWISLGRVGEVMNDKNTAMAAYETVVTKYTNSSWYGLALGRLTMLRQSSSSAQPVTPPMNATPVLGQ</sequence>
<evidence type="ECO:0000259" key="2">
    <source>
        <dbReference type="Pfam" id="PF09976"/>
    </source>
</evidence>
<keyword evidence="1" id="KW-1133">Transmembrane helix</keyword>
<reference evidence="3" key="1">
    <citation type="submission" date="2021-04" db="EMBL/GenBank/DDBJ databases">
        <authorList>
            <person name="Postec A."/>
        </authorList>
    </citation>
    <scope>NUCLEOTIDE SEQUENCE</scope>
    <source>
        <strain evidence="3">F1F22</strain>
    </source>
</reference>
<organism evidence="3 4">
    <name type="scientific">Thermospira aquatica</name>
    <dbReference type="NCBI Taxonomy" id="2828656"/>
    <lineage>
        <taxon>Bacteria</taxon>
        <taxon>Pseudomonadati</taxon>
        <taxon>Spirochaetota</taxon>
        <taxon>Spirochaetia</taxon>
        <taxon>Brevinematales</taxon>
        <taxon>Thermospiraceae</taxon>
        <taxon>Thermospira</taxon>
    </lineage>
</organism>
<dbReference type="AlphaFoldDB" id="A0AAX3BFN5"/>
<dbReference type="SUPFAM" id="SSF48452">
    <property type="entry name" value="TPR-like"/>
    <property type="match status" value="1"/>
</dbReference>
<feature type="transmembrane region" description="Helical" evidence="1">
    <location>
        <begin position="21"/>
        <end position="41"/>
    </location>
</feature>
<dbReference type="KEGG" id="taqu:KDW03_05225"/>
<name>A0AAX3BFN5_9SPIR</name>
<dbReference type="RefSeq" id="WP_271436331.1">
    <property type="nucleotide sequence ID" value="NZ_CP073355.1"/>
</dbReference>
<protein>
    <submittedName>
        <fullName evidence="3">Tetratricopeptide repeat protein</fullName>
    </submittedName>
</protein>
<accession>A0AAX3BFN5</accession>
<feature type="domain" description="Ancillary SecYEG translocon subunit/Cell division coordinator CpoB TPR" evidence="2">
    <location>
        <begin position="15"/>
        <end position="212"/>
    </location>
</feature>
<keyword evidence="1" id="KW-0812">Transmembrane</keyword>
<reference evidence="3" key="2">
    <citation type="submission" date="2022-06" db="EMBL/GenBank/DDBJ databases">
        <title>Thermospira aquatica gen. nov., sp. nov.</title>
        <authorList>
            <person name="Ben Ali Gam Z."/>
            <person name="Labat M."/>
        </authorList>
    </citation>
    <scope>NUCLEOTIDE SEQUENCE</scope>
    <source>
        <strain evidence="3">F1F22</strain>
    </source>
</reference>
<gene>
    <name evidence="3" type="ORF">KDW03_05225</name>
</gene>
<proteinExistence type="predicted"/>
<dbReference type="InterPro" id="IPR011990">
    <property type="entry name" value="TPR-like_helical_dom_sf"/>
</dbReference>
<dbReference type="EMBL" id="CP073355">
    <property type="protein sequence ID" value="URA11197.1"/>
    <property type="molecule type" value="Genomic_DNA"/>
</dbReference>
<evidence type="ECO:0000313" key="3">
    <source>
        <dbReference type="EMBL" id="URA11197.1"/>
    </source>
</evidence>